<keyword evidence="7" id="KW-0804">Transcription</keyword>
<evidence type="ECO:0000256" key="3">
    <source>
        <dbReference type="ARBA" id="ARBA00022737"/>
    </source>
</evidence>
<evidence type="ECO:0000256" key="10">
    <source>
        <dbReference type="SAM" id="MobiDB-lite"/>
    </source>
</evidence>
<organism evidence="12 13">
    <name type="scientific">Cinchona calisaya</name>
    <dbReference type="NCBI Taxonomy" id="153742"/>
    <lineage>
        <taxon>Eukaryota</taxon>
        <taxon>Viridiplantae</taxon>
        <taxon>Streptophyta</taxon>
        <taxon>Embryophyta</taxon>
        <taxon>Tracheophyta</taxon>
        <taxon>Spermatophyta</taxon>
        <taxon>Magnoliopsida</taxon>
        <taxon>eudicotyledons</taxon>
        <taxon>Gunneridae</taxon>
        <taxon>Pentapetalae</taxon>
        <taxon>asterids</taxon>
        <taxon>lamiids</taxon>
        <taxon>Gentianales</taxon>
        <taxon>Rubiaceae</taxon>
        <taxon>Cinchonoideae</taxon>
        <taxon>Cinchoneae</taxon>
        <taxon>Cinchona</taxon>
    </lineage>
</organism>
<dbReference type="Proteomes" id="UP001630127">
    <property type="component" value="Unassembled WGS sequence"/>
</dbReference>
<keyword evidence="8" id="KW-0539">Nucleus</keyword>
<dbReference type="InterPro" id="IPR003657">
    <property type="entry name" value="WRKY_dom"/>
</dbReference>
<dbReference type="FunFam" id="2.20.25.80:FF:000003">
    <property type="entry name" value="WRKY transcription factor 57"/>
    <property type="match status" value="1"/>
</dbReference>
<reference evidence="12 13" key="1">
    <citation type="submission" date="2024-11" db="EMBL/GenBank/DDBJ databases">
        <title>A near-complete genome assembly of Cinchona calisaya.</title>
        <authorList>
            <person name="Lian D.C."/>
            <person name="Zhao X.W."/>
            <person name="Wei L."/>
        </authorList>
    </citation>
    <scope>NUCLEOTIDE SEQUENCE [LARGE SCALE GENOMIC DNA]</scope>
    <source>
        <tissue evidence="12">Nenye</tissue>
    </source>
</reference>
<evidence type="ECO:0000256" key="9">
    <source>
        <dbReference type="ARBA" id="ARBA00061157"/>
    </source>
</evidence>
<protein>
    <recommendedName>
        <fullName evidence="11">WRKY domain-containing protein</fullName>
    </recommendedName>
</protein>
<keyword evidence="3" id="KW-0677">Repeat</keyword>
<feature type="region of interest" description="Disordered" evidence="10">
    <location>
        <begin position="1"/>
        <end position="21"/>
    </location>
</feature>
<feature type="region of interest" description="Disordered" evidence="10">
    <location>
        <begin position="359"/>
        <end position="400"/>
    </location>
</feature>
<evidence type="ECO:0000256" key="5">
    <source>
        <dbReference type="ARBA" id="ARBA00023015"/>
    </source>
</evidence>
<feature type="domain" description="WRKY" evidence="11">
    <location>
        <begin position="233"/>
        <end position="297"/>
    </location>
</feature>
<evidence type="ECO:0000259" key="11">
    <source>
        <dbReference type="PROSITE" id="PS50811"/>
    </source>
</evidence>
<sequence length="532" mass="57655">MGETEMGGGGAKGQRRPTITVPPRAPFEALFTGGSIPGYSPGPMTLLSNIFTPDSNSCSFSQLLAGAMASPMGKPALLATTGAGDYSNENFAGKDVNFGDGNDKGGLGYKQNRPMGGVVVAQSPLFLVPPGLSPSGFLNSPGFLSPLQSPFGMSHQQALAHVTAQAALSQSFNQVQAERSSGTASAEEAELRPSTLPSETIREHVHSVRSEPQTLKMISPEASQSDKKPVSFAVDKPANDGYNWRKYGQKLVKAKEHPRSYYKCTHPNCPVKKKLERGTDGQITEITYKGQHNHEMPQPNTRAKDNTGLDGTVNSQVKPEFGSRAQTETKMTNEGATCPSNNLKQKLSTQLSSEQFPIASEHDEMEDSATVIDEDNDDDDEPNAKRRSTEVGACVPGPSHKTVTEPKIVVQTRSEVDLLDDGYKWRKYGQKVVKGNPHPRSYYRCTFAGCNVRKHVERASADPKAVITTYEGKHNHDIPAGRNSSHNMVNTTCQLKPQKTVARKPSVHREVGYENNGQMPVLPQLKEGKIAA</sequence>
<dbReference type="Pfam" id="PF03106">
    <property type="entry name" value="WRKY"/>
    <property type="match status" value="2"/>
</dbReference>
<feature type="compositionally biased region" description="Acidic residues" evidence="10">
    <location>
        <begin position="363"/>
        <end position="381"/>
    </location>
</feature>
<name>A0ABD3A2E0_9GENT</name>
<dbReference type="GO" id="GO:0046872">
    <property type="term" value="F:metal ion binding"/>
    <property type="evidence" value="ECO:0007669"/>
    <property type="project" value="UniProtKB-KW"/>
</dbReference>
<dbReference type="SUPFAM" id="SSF118290">
    <property type="entry name" value="WRKY DNA-binding domain"/>
    <property type="match status" value="2"/>
</dbReference>
<feature type="compositionally biased region" description="Polar residues" evidence="10">
    <location>
        <begin position="174"/>
        <end position="184"/>
    </location>
</feature>
<keyword evidence="13" id="KW-1185">Reference proteome</keyword>
<evidence type="ECO:0000313" key="12">
    <source>
        <dbReference type="EMBL" id="KAL3525899.1"/>
    </source>
</evidence>
<dbReference type="EMBL" id="JBJUIK010000006">
    <property type="protein sequence ID" value="KAL3525899.1"/>
    <property type="molecule type" value="Genomic_DNA"/>
</dbReference>
<evidence type="ECO:0000256" key="2">
    <source>
        <dbReference type="ARBA" id="ARBA00022723"/>
    </source>
</evidence>
<proteinExistence type="inferred from homology"/>
<dbReference type="GO" id="GO:0003677">
    <property type="term" value="F:DNA binding"/>
    <property type="evidence" value="ECO:0007669"/>
    <property type="project" value="UniProtKB-KW"/>
</dbReference>
<accession>A0ABD3A2E0</accession>
<comment type="subcellular location">
    <subcellularLocation>
        <location evidence="1">Nucleus</location>
    </subcellularLocation>
</comment>
<feature type="region of interest" description="Disordered" evidence="10">
    <location>
        <begin position="174"/>
        <end position="194"/>
    </location>
</feature>
<evidence type="ECO:0000256" key="1">
    <source>
        <dbReference type="ARBA" id="ARBA00004123"/>
    </source>
</evidence>
<comment type="caution">
    <text evidence="12">The sequence shown here is derived from an EMBL/GenBank/DDBJ whole genome shotgun (WGS) entry which is preliminary data.</text>
</comment>
<feature type="domain" description="WRKY" evidence="11">
    <location>
        <begin position="414"/>
        <end position="479"/>
    </location>
</feature>
<feature type="region of interest" description="Disordered" evidence="10">
    <location>
        <begin position="292"/>
        <end position="317"/>
    </location>
</feature>
<keyword evidence="5" id="KW-0805">Transcription regulation</keyword>
<dbReference type="Gene3D" id="2.20.25.80">
    <property type="entry name" value="WRKY domain"/>
    <property type="match status" value="2"/>
</dbReference>
<dbReference type="InterPro" id="IPR036576">
    <property type="entry name" value="WRKY_dom_sf"/>
</dbReference>
<gene>
    <name evidence="12" type="ORF">ACH5RR_014271</name>
</gene>
<comment type="similarity">
    <text evidence="9">Belongs to the WRKY group I family.</text>
</comment>
<evidence type="ECO:0000256" key="8">
    <source>
        <dbReference type="ARBA" id="ARBA00023242"/>
    </source>
</evidence>
<dbReference type="GO" id="GO:0005634">
    <property type="term" value="C:nucleus"/>
    <property type="evidence" value="ECO:0007669"/>
    <property type="project" value="UniProtKB-SubCell"/>
</dbReference>
<keyword evidence="2" id="KW-0479">Metal-binding</keyword>
<feature type="compositionally biased region" description="Gly residues" evidence="10">
    <location>
        <begin position="1"/>
        <end position="12"/>
    </location>
</feature>
<evidence type="ECO:0000256" key="4">
    <source>
        <dbReference type="ARBA" id="ARBA00022833"/>
    </source>
</evidence>
<dbReference type="InterPro" id="IPR044810">
    <property type="entry name" value="WRKY_plant"/>
</dbReference>
<dbReference type="PROSITE" id="PS50811">
    <property type="entry name" value="WRKY"/>
    <property type="match status" value="2"/>
</dbReference>
<dbReference type="AlphaFoldDB" id="A0ABD3A2E0"/>
<keyword evidence="4" id="KW-0862">Zinc</keyword>
<evidence type="ECO:0000313" key="13">
    <source>
        <dbReference type="Proteomes" id="UP001630127"/>
    </source>
</evidence>
<evidence type="ECO:0000256" key="7">
    <source>
        <dbReference type="ARBA" id="ARBA00023163"/>
    </source>
</evidence>
<dbReference type="PANTHER" id="PTHR31221:SF141">
    <property type="entry name" value="WRKY PROTEIN"/>
    <property type="match status" value="1"/>
</dbReference>
<keyword evidence="6" id="KW-0238">DNA-binding</keyword>
<dbReference type="SMART" id="SM00774">
    <property type="entry name" value="WRKY"/>
    <property type="match status" value="2"/>
</dbReference>
<dbReference type="FunFam" id="2.20.25.80:FF:000006">
    <property type="entry name" value="WRKY transcription factor"/>
    <property type="match status" value="1"/>
</dbReference>
<dbReference type="PANTHER" id="PTHR31221">
    <property type="entry name" value="WRKY TRANSCRIPTION FACTOR PROTEIN 1-RELATED"/>
    <property type="match status" value="1"/>
</dbReference>
<evidence type="ECO:0000256" key="6">
    <source>
        <dbReference type="ARBA" id="ARBA00023125"/>
    </source>
</evidence>